<evidence type="ECO:0000313" key="2">
    <source>
        <dbReference type="EMBL" id="MQL92385.1"/>
    </source>
</evidence>
<evidence type="ECO:0000256" key="1">
    <source>
        <dbReference type="SAM" id="MobiDB-lite"/>
    </source>
</evidence>
<name>A0A843V913_COLES</name>
<protein>
    <submittedName>
        <fullName evidence="2">Uncharacterized protein</fullName>
    </submittedName>
</protein>
<dbReference type="Proteomes" id="UP000652761">
    <property type="component" value="Unassembled WGS sequence"/>
</dbReference>
<gene>
    <name evidence="2" type="ORF">Taro_025000</name>
</gene>
<dbReference type="AlphaFoldDB" id="A0A843V913"/>
<feature type="compositionally biased region" description="Basic and acidic residues" evidence="1">
    <location>
        <begin position="120"/>
        <end position="134"/>
    </location>
</feature>
<sequence length="163" mass="18336">MNVGVSHPGVSTIYRELGLGRHPEVLEGREGDVGYLPRINLPPEVMKLLLHTCPFRQEIGRRLDLMRRDKGAWLLEGVRPLARKRSWFGCIICSGRRPRPNISWGKVAGRRRRTGSDPSDGGRLDMPRESDHGRLGHLLEQPKGKGIIGEDPELVHVEEGIMI</sequence>
<dbReference type="EMBL" id="NMUH01001441">
    <property type="protein sequence ID" value="MQL92385.1"/>
    <property type="molecule type" value="Genomic_DNA"/>
</dbReference>
<accession>A0A843V913</accession>
<reference evidence="2" key="1">
    <citation type="submission" date="2017-07" db="EMBL/GenBank/DDBJ databases">
        <title>Taro Niue Genome Assembly and Annotation.</title>
        <authorList>
            <person name="Atibalentja N."/>
            <person name="Keating K."/>
            <person name="Fields C.J."/>
        </authorList>
    </citation>
    <scope>NUCLEOTIDE SEQUENCE</scope>
    <source>
        <strain evidence="2">Niue_2</strain>
        <tissue evidence="2">Leaf</tissue>
    </source>
</reference>
<feature type="region of interest" description="Disordered" evidence="1">
    <location>
        <begin position="104"/>
        <end position="139"/>
    </location>
</feature>
<evidence type="ECO:0000313" key="3">
    <source>
        <dbReference type="Proteomes" id="UP000652761"/>
    </source>
</evidence>
<organism evidence="2 3">
    <name type="scientific">Colocasia esculenta</name>
    <name type="common">Wild taro</name>
    <name type="synonym">Arum esculentum</name>
    <dbReference type="NCBI Taxonomy" id="4460"/>
    <lineage>
        <taxon>Eukaryota</taxon>
        <taxon>Viridiplantae</taxon>
        <taxon>Streptophyta</taxon>
        <taxon>Embryophyta</taxon>
        <taxon>Tracheophyta</taxon>
        <taxon>Spermatophyta</taxon>
        <taxon>Magnoliopsida</taxon>
        <taxon>Liliopsida</taxon>
        <taxon>Araceae</taxon>
        <taxon>Aroideae</taxon>
        <taxon>Colocasieae</taxon>
        <taxon>Colocasia</taxon>
    </lineage>
</organism>
<proteinExistence type="predicted"/>
<comment type="caution">
    <text evidence="2">The sequence shown here is derived from an EMBL/GenBank/DDBJ whole genome shotgun (WGS) entry which is preliminary data.</text>
</comment>
<keyword evidence="3" id="KW-1185">Reference proteome</keyword>